<evidence type="ECO:0000313" key="3">
    <source>
        <dbReference type="EMBL" id="GBM64790.1"/>
    </source>
</evidence>
<sequence>MFRLMMKTAFEPATSSVTFSSGGGIRPMTSAHMCTHERGGTLVEPVSKLVASSLETYAILQGWIQRNSTGCCLCETAAGIEGRRLTYFSQP</sequence>
<dbReference type="Proteomes" id="UP000499080">
    <property type="component" value="Unassembled WGS sequence"/>
</dbReference>
<dbReference type="EMBL" id="BGPR01181769">
    <property type="protein sequence ID" value="GBM64795.1"/>
    <property type="molecule type" value="Genomic_DNA"/>
</dbReference>
<proteinExistence type="predicted"/>
<evidence type="ECO:0000313" key="1">
    <source>
        <dbReference type="EMBL" id="GBM64758.1"/>
    </source>
</evidence>
<name>A0A4Y2HHJ6_ARAVE</name>
<organism evidence="1 5">
    <name type="scientific">Araneus ventricosus</name>
    <name type="common">Orbweaver spider</name>
    <name type="synonym">Epeira ventricosa</name>
    <dbReference type="NCBI Taxonomy" id="182803"/>
    <lineage>
        <taxon>Eukaryota</taxon>
        <taxon>Metazoa</taxon>
        <taxon>Ecdysozoa</taxon>
        <taxon>Arthropoda</taxon>
        <taxon>Chelicerata</taxon>
        <taxon>Arachnida</taxon>
        <taxon>Araneae</taxon>
        <taxon>Araneomorphae</taxon>
        <taxon>Entelegynae</taxon>
        <taxon>Araneoidea</taxon>
        <taxon>Araneidae</taxon>
        <taxon>Araneus</taxon>
    </lineage>
</organism>
<dbReference type="AlphaFoldDB" id="A0A4Y2HHJ6"/>
<dbReference type="EMBL" id="BGPR01181758">
    <property type="protein sequence ID" value="GBM64758.1"/>
    <property type="molecule type" value="Genomic_DNA"/>
</dbReference>
<evidence type="ECO:0000313" key="4">
    <source>
        <dbReference type="EMBL" id="GBM64795.1"/>
    </source>
</evidence>
<reference evidence="1 5" key="1">
    <citation type="journal article" date="2019" name="Sci. Rep.">
        <title>Orb-weaving spider Araneus ventricosus genome elucidates the spidroin gene catalogue.</title>
        <authorList>
            <person name="Kono N."/>
            <person name="Nakamura H."/>
            <person name="Ohtoshi R."/>
            <person name="Moran D.A.P."/>
            <person name="Shinohara A."/>
            <person name="Yoshida Y."/>
            <person name="Fujiwara M."/>
            <person name="Mori M."/>
            <person name="Tomita M."/>
            <person name="Arakawa K."/>
        </authorList>
    </citation>
    <scope>NUCLEOTIDE SEQUENCE [LARGE SCALE GENOMIC DNA]</scope>
</reference>
<accession>A0A4Y2HHJ6</accession>
<evidence type="ECO:0000313" key="5">
    <source>
        <dbReference type="Proteomes" id="UP000499080"/>
    </source>
</evidence>
<gene>
    <name evidence="3" type="ORF">AVEN_132907_1</name>
    <name evidence="4" type="ORF">AVEN_137185_1</name>
    <name evidence="1" type="ORF">AVEN_52257_1</name>
    <name evidence="2" type="ORF">AVEN_86864_1</name>
</gene>
<dbReference type="EMBL" id="BGPR01181764">
    <property type="protein sequence ID" value="GBM64773.1"/>
    <property type="molecule type" value="Genomic_DNA"/>
</dbReference>
<keyword evidence="5" id="KW-1185">Reference proteome</keyword>
<comment type="caution">
    <text evidence="1">The sequence shown here is derived from an EMBL/GenBank/DDBJ whole genome shotgun (WGS) entry which is preliminary data.</text>
</comment>
<evidence type="ECO:0000313" key="2">
    <source>
        <dbReference type="EMBL" id="GBM64773.1"/>
    </source>
</evidence>
<protein>
    <submittedName>
        <fullName evidence="1">Uncharacterized protein</fullName>
    </submittedName>
</protein>
<dbReference type="EMBL" id="BGPR01181768">
    <property type="protein sequence ID" value="GBM64790.1"/>
    <property type="molecule type" value="Genomic_DNA"/>
</dbReference>